<dbReference type="Pfam" id="PF00135">
    <property type="entry name" value="COesterase"/>
    <property type="match status" value="1"/>
</dbReference>
<dbReference type="GO" id="GO:0016787">
    <property type="term" value="F:hydrolase activity"/>
    <property type="evidence" value="ECO:0007669"/>
    <property type="project" value="UniProtKB-KW"/>
</dbReference>
<dbReference type="SUPFAM" id="SSF53474">
    <property type="entry name" value="alpha/beta-Hydrolases"/>
    <property type="match status" value="1"/>
</dbReference>
<dbReference type="PANTHER" id="PTHR11559">
    <property type="entry name" value="CARBOXYLESTERASE"/>
    <property type="match status" value="1"/>
</dbReference>
<protein>
    <submittedName>
        <fullName evidence="3">Alpha/Beta hydrolase protein</fullName>
    </submittedName>
</protein>
<dbReference type="InterPro" id="IPR050309">
    <property type="entry name" value="Type-B_Carboxylest/Lipase"/>
</dbReference>
<dbReference type="AlphaFoldDB" id="A0A5N5WS29"/>
<keyword evidence="4" id="KW-1185">Reference proteome</keyword>
<reference evidence="3 4" key="1">
    <citation type="submission" date="2019-04" db="EMBL/GenBank/DDBJ databases">
        <title>Friends and foes A comparative genomics study of 23 Aspergillus species from section Flavi.</title>
        <authorList>
            <consortium name="DOE Joint Genome Institute"/>
            <person name="Kjaerbolling I."/>
            <person name="Vesth T."/>
            <person name="Frisvad J.C."/>
            <person name="Nybo J.L."/>
            <person name="Theobald S."/>
            <person name="Kildgaard S."/>
            <person name="Isbrandt T."/>
            <person name="Kuo A."/>
            <person name="Sato A."/>
            <person name="Lyhne E.K."/>
            <person name="Kogle M.E."/>
            <person name="Wiebenga A."/>
            <person name="Kun R.S."/>
            <person name="Lubbers R.J."/>
            <person name="Makela M.R."/>
            <person name="Barry K."/>
            <person name="Chovatia M."/>
            <person name="Clum A."/>
            <person name="Daum C."/>
            <person name="Haridas S."/>
            <person name="He G."/>
            <person name="LaButti K."/>
            <person name="Lipzen A."/>
            <person name="Mondo S."/>
            <person name="Riley R."/>
            <person name="Salamov A."/>
            <person name="Simmons B.A."/>
            <person name="Magnuson J.K."/>
            <person name="Henrissat B."/>
            <person name="Mortensen U.H."/>
            <person name="Larsen T.O."/>
            <person name="Devries R.P."/>
            <person name="Grigoriev I.V."/>
            <person name="Machida M."/>
            <person name="Baker S.E."/>
            <person name="Andersen M.R."/>
        </authorList>
    </citation>
    <scope>NUCLEOTIDE SEQUENCE [LARGE SCALE GENOMIC DNA]</scope>
    <source>
        <strain evidence="3 4">CBS 151.66</strain>
    </source>
</reference>
<dbReference type="PROSITE" id="PS00941">
    <property type="entry name" value="CARBOXYLESTERASE_B_2"/>
    <property type="match status" value="1"/>
</dbReference>
<proteinExistence type="predicted"/>
<feature type="chain" id="PRO_5024923870" evidence="1">
    <location>
        <begin position="26"/>
        <end position="189"/>
    </location>
</feature>
<sequence length="189" mass="20596">MLTLQGLFRLAVLPIIALLLVQQKAFPLINLPHLQPYVSWLPVSIQSVIVSNRPSVTFSQGTVVGSTIRDTLKNPVDAFRGIRYALPPVGDRRFRRAEPIGASDNIIDASRFGPSCPGKQLLPIKGDSGNSEDCLTVNVFRPHGIEGKLPVAVYVHGGAYNRGTASMHNTASMVGWSDQPFIGVTFNYR</sequence>
<dbReference type="Proteomes" id="UP000326565">
    <property type="component" value="Unassembled WGS sequence"/>
</dbReference>
<dbReference type="Gene3D" id="3.40.50.1820">
    <property type="entry name" value="alpha/beta hydrolase"/>
    <property type="match status" value="1"/>
</dbReference>
<gene>
    <name evidence="3" type="ORF">BDV29DRAFT_18556</name>
</gene>
<organism evidence="3 4">
    <name type="scientific">Aspergillus leporis</name>
    <dbReference type="NCBI Taxonomy" id="41062"/>
    <lineage>
        <taxon>Eukaryota</taxon>
        <taxon>Fungi</taxon>
        <taxon>Dikarya</taxon>
        <taxon>Ascomycota</taxon>
        <taxon>Pezizomycotina</taxon>
        <taxon>Eurotiomycetes</taxon>
        <taxon>Eurotiomycetidae</taxon>
        <taxon>Eurotiales</taxon>
        <taxon>Aspergillaceae</taxon>
        <taxon>Aspergillus</taxon>
        <taxon>Aspergillus subgen. Circumdati</taxon>
    </lineage>
</organism>
<dbReference type="OrthoDB" id="4526516at2759"/>
<feature type="signal peptide" evidence="1">
    <location>
        <begin position="1"/>
        <end position="25"/>
    </location>
</feature>
<accession>A0A5N5WS29</accession>
<evidence type="ECO:0000256" key="1">
    <source>
        <dbReference type="SAM" id="SignalP"/>
    </source>
</evidence>
<dbReference type="InterPro" id="IPR019819">
    <property type="entry name" value="Carboxylesterase_B_CS"/>
</dbReference>
<keyword evidence="1" id="KW-0732">Signal</keyword>
<name>A0A5N5WS29_9EURO</name>
<dbReference type="InterPro" id="IPR002018">
    <property type="entry name" value="CarbesteraseB"/>
</dbReference>
<keyword evidence="3" id="KW-0378">Hydrolase</keyword>
<evidence type="ECO:0000313" key="4">
    <source>
        <dbReference type="Proteomes" id="UP000326565"/>
    </source>
</evidence>
<evidence type="ECO:0000313" key="3">
    <source>
        <dbReference type="EMBL" id="KAB8071378.1"/>
    </source>
</evidence>
<feature type="domain" description="Carboxylesterase type B" evidence="2">
    <location>
        <begin position="53"/>
        <end position="189"/>
    </location>
</feature>
<evidence type="ECO:0000259" key="2">
    <source>
        <dbReference type="Pfam" id="PF00135"/>
    </source>
</evidence>
<dbReference type="EMBL" id="ML732274">
    <property type="protein sequence ID" value="KAB8071378.1"/>
    <property type="molecule type" value="Genomic_DNA"/>
</dbReference>
<dbReference type="InterPro" id="IPR029058">
    <property type="entry name" value="AB_hydrolase_fold"/>
</dbReference>